<dbReference type="Proteomes" id="UP000799118">
    <property type="component" value="Unassembled WGS sequence"/>
</dbReference>
<evidence type="ECO:0000313" key="2">
    <source>
        <dbReference type="EMBL" id="KAE9387227.1"/>
    </source>
</evidence>
<sequence length="296" mass="33169">MKKQKHCMSNDDPEALPLSDPKQPFQVSQMQRYHIGLSEFIANDRKDPAVNNFIEKLLNHILVHLGHTGDPDHFSHVDWNSILIINNEMYEHKVLCTNYTSYDIHIEQDTINPCTRSDIMVLVPTDEHDIHPYCLNTDSKFGFEHRHLPHVGFLDCNDAETFGFIDPASVIHAAHLIPNTASGTTSDALPAQSIACRPDEDVGHHNTYEAAKVLHEEILRAYNLDSQGFPLSKSTSATELEPMDVFFDVGLGGDGDDSDINADEDSELEEENDEGLVGGDDMEERNEVETLGFGSW</sequence>
<keyword evidence="3" id="KW-1185">Reference proteome</keyword>
<reference evidence="2" key="1">
    <citation type="journal article" date="2019" name="Environ. Microbiol.">
        <title>Fungal ecological strategies reflected in gene transcription - a case study of two litter decomposers.</title>
        <authorList>
            <person name="Barbi F."/>
            <person name="Kohler A."/>
            <person name="Barry K."/>
            <person name="Baskaran P."/>
            <person name="Daum C."/>
            <person name="Fauchery L."/>
            <person name="Ihrmark K."/>
            <person name="Kuo A."/>
            <person name="LaButti K."/>
            <person name="Lipzen A."/>
            <person name="Morin E."/>
            <person name="Grigoriev I.V."/>
            <person name="Henrissat B."/>
            <person name="Lindahl B."/>
            <person name="Martin F."/>
        </authorList>
    </citation>
    <scope>NUCLEOTIDE SEQUENCE</scope>
    <source>
        <strain evidence="2">JB14</strain>
    </source>
</reference>
<dbReference type="OrthoDB" id="2687259at2759"/>
<feature type="region of interest" description="Disordered" evidence="1">
    <location>
        <begin position="254"/>
        <end position="296"/>
    </location>
</feature>
<name>A0A6A4GPR4_9AGAR</name>
<protein>
    <submittedName>
        <fullName evidence="2">Uncharacterized protein</fullName>
    </submittedName>
</protein>
<proteinExistence type="predicted"/>
<gene>
    <name evidence="2" type="ORF">BT96DRAFT_1005310</name>
</gene>
<accession>A0A6A4GPR4</accession>
<organism evidence="2 3">
    <name type="scientific">Gymnopus androsaceus JB14</name>
    <dbReference type="NCBI Taxonomy" id="1447944"/>
    <lineage>
        <taxon>Eukaryota</taxon>
        <taxon>Fungi</taxon>
        <taxon>Dikarya</taxon>
        <taxon>Basidiomycota</taxon>
        <taxon>Agaricomycotina</taxon>
        <taxon>Agaricomycetes</taxon>
        <taxon>Agaricomycetidae</taxon>
        <taxon>Agaricales</taxon>
        <taxon>Marasmiineae</taxon>
        <taxon>Omphalotaceae</taxon>
        <taxon>Gymnopus</taxon>
    </lineage>
</organism>
<dbReference type="EMBL" id="ML769814">
    <property type="protein sequence ID" value="KAE9387227.1"/>
    <property type="molecule type" value="Genomic_DNA"/>
</dbReference>
<evidence type="ECO:0000313" key="3">
    <source>
        <dbReference type="Proteomes" id="UP000799118"/>
    </source>
</evidence>
<feature type="compositionally biased region" description="Acidic residues" evidence="1">
    <location>
        <begin position="254"/>
        <end position="286"/>
    </location>
</feature>
<dbReference type="AlphaFoldDB" id="A0A6A4GPR4"/>
<evidence type="ECO:0000256" key="1">
    <source>
        <dbReference type="SAM" id="MobiDB-lite"/>
    </source>
</evidence>
<feature type="region of interest" description="Disordered" evidence="1">
    <location>
        <begin position="1"/>
        <end position="22"/>
    </location>
</feature>